<comment type="caution">
    <text evidence="1">The sequence shown here is derived from an EMBL/GenBank/DDBJ whole genome shotgun (WGS) entry which is preliminary data.</text>
</comment>
<evidence type="ECO:0000313" key="1">
    <source>
        <dbReference type="EMBL" id="KKK49229.1"/>
    </source>
</evidence>
<dbReference type="AlphaFoldDB" id="A0A0F8Y4Z7"/>
<proteinExistence type="predicted"/>
<name>A0A0F8Y4Z7_9ZZZZ</name>
<gene>
    <name evidence="1" type="ORF">LCGC14_3137170</name>
</gene>
<protein>
    <submittedName>
        <fullName evidence="1">Uncharacterized protein</fullName>
    </submittedName>
</protein>
<reference evidence="1" key="1">
    <citation type="journal article" date="2015" name="Nature">
        <title>Complex archaea that bridge the gap between prokaryotes and eukaryotes.</title>
        <authorList>
            <person name="Spang A."/>
            <person name="Saw J.H."/>
            <person name="Jorgensen S.L."/>
            <person name="Zaremba-Niedzwiedzka K."/>
            <person name="Martijn J."/>
            <person name="Lind A.E."/>
            <person name="van Eijk R."/>
            <person name="Schleper C."/>
            <person name="Guy L."/>
            <person name="Ettema T.J."/>
        </authorList>
    </citation>
    <scope>NUCLEOTIDE SEQUENCE</scope>
</reference>
<feature type="non-terminal residue" evidence="1">
    <location>
        <position position="1"/>
    </location>
</feature>
<organism evidence="1">
    <name type="scientific">marine sediment metagenome</name>
    <dbReference type="NCBI Taxonomy" id="412755"/>
    <lineage>
        <taxon>unclassified sequences</taxon>
        <taxon>metagenomes</taxon>
        <taxon>ecological metagenomes</taxon>
    </lineage>
</organism>
<sequence>VVILIEMPRLQGVPVPQRLPHIVAFSDNKQLVPVKQVIQGT</sequence>
<accession>A0A0F8Y4Z7</accession>
<dbReference type="EMBL" id="LAZR01068655">
    <property type="protein sequence ID" value="KKK49229.1"/>
    <property type="molecule type" value="Genomic_DNA"/>
</dbReference>